<reference evidence="1 2" key="1">
    <citation type="submission" date="2021-06" db="EMBL/GenBank/DDBJ databases">
        <title>A haploid diamondback moth (Plutella xylostella L.) genome assembly resolves 31 chromosomes and identifies a diamide resistance mutation.</title>
        <authorList>
            <person name="Ward C.M."/>
            <person name="Perry K.D."/>
            <person name="Baker G."/>
            <person name="Powis K."/>
            <person name="Heckel D.G."/>
            <person name="Baxter S.W."/>
        </authorList>
    </citation>
    <scope>NUCLEOTIDE SEQUENCE [LARGE SCALE GENOMIC DNA]</scope>
    <source>
        <strain evidence="1 2">LV</strain>
        <tissue evidence="1">Single pupa</tissue>
    </source>
</reference>
<accession>A0ABQ7QHC4</accession>
<sequence>MDDYGLMMELLQNDSATRTICTAYTTPVYLTCACHSTPASGGASGRRRGG</sequence>
<proteinExistence type="predicted"/>
<dbReference type="EMBL" id="JAHIBW010000015">
    <property type="protein sequence ID" value="KAG7304633.1"/>
    <property type="molecule type" value="Genomic_DNA"/>
</dbReference>
<organism evidence="1 2">
    <name type="scientific">Plutella xylostella</name>
    <name type="common">Diamondback moth</name>
    <name type="synonym">Plutella maculipennis</name>
    <dbReference type="NCBI Taxonomy" id="51655"/>
    <lineage>
        <taxon>Eukaryota</taxon>
        <taxon>Metazoa</taxon>
        <taxon>Ecdysozoa</taxon>
        <taxon>Arthropoda</taxon>
        <taxon>Hexapoda</taxon>
        <taxon>Insecta</taxon>
        <taxon>Pterygota</taxon>
        <taxon>Neoptera</taxon>
        <taxon>Endopterygota</taxon>
        <taxon>Lepidoptera</taxon>
        <taxon>Glossata</taxon>
        <taxon>Ditrysia</taxon>
        <taxon>Yponomeutoidea</taxon>
        <taxon>Plutellidae</taxon>
        <taxon>Plutella</taxon>
    </lineage>
</organism>
<evidence type="ECO:0000313" key="2">
    <source>
        <dbReference type="Proteomes" id="UP000823941"/>
    </source>
</evidence>
<protein>
    <submittedName>
        <fullName evidence="1">Uncharacterized protein</fullName>
    </submittedName>
</protein>
<name>A0ABQ7QHC4_PLUXY</name>
<evidence type="ECO:0000313" key="1">
    <source>
        <dbReference type="EMBL" id="KAG7304633.1"/>
    </source>
</evidence>
<dbReference type="Proteomes" id="UP000823941">
    <property type="component" value="Chromosome 15"/>
</dbReference>
<keyword evidence="2" id="KW-1185">Reference proteome</keyword>
<gene>
    <name evidence="1" type="ORF">JYU34_011614</name>
</gene>
<comment type="caution">
    <text evidence="1">The sequence shown here is derived from an EMBL/GenBank/DDBJ whole genome shotgun (WGS) entry which is preliminary data.</text>
</comment>